<protein>
    <recommendedName>
        <fullName evidence="1">N-acetyltransferase domain-containing protein</fullName>
    </recommendedName>
</protein>
<dbReference type="GO" id="GO:0016747">
    <property type="term" value="F:acyltransferase activity, transferring groups other than amino-acyl groups"/>
    <property type="evidence" value="ECO:0007669"/>
    <property type="project" value="InterPro"/>
</dbReference>
<evidence type="ECO:0000313" key="2">
    <source>
        <dbReference type="EMBL" id="KAG8370224.1"/>
    </source>
</evidence>
<evidence type="ECO:0000313" key="3">
    <source>
        <dbReference type="Proteomes" id="UP000826271"/>
    </source>
</evidence>
<comment type="caution">
    <text evidence="2">The sequence shown here is derived from an EMBL/GenBank/DDBJ whole genome shotgun (WGS) entry which is preliminary data.</text>
</comment>
<name>A0AAV6WJG7_9LAMI</name>
<dbReference type="PANTHER" id="PTHR46067:SF27">
    <property type="entry name" value="ACYL-COA N-ACYLTRANSFERASES (NAT) SUPERFAMILY PROTEIN"/>
    <property type="match status" value="1"/>
</dbReference>
<dbReference type="Pfam" id="PF13302">
    <property type="entry name" value="Acetyltransf_3"/>
    <property type="match status" value="1"/>
</dbReference>
<feature type="domain" description="N-acetyltransferase" evidence="1">
    <location>
        <begin position="1"/>
        <end position="148"/>
    </location>
</feature>
<organism evidence="2 3">
    <name type="scientific">Buddleja alternifolia</name>
    <dbReference type="NCBI Taxonomy" id="168488"/>
    <lineage>
        <taxon>Eukaryota</taxon>
        <taxon>Viridiplantae</taxon>
        <taxon>Streptophyta</taxon>
        <taxon>Embryophyta</taxon>
        <taxon>Tracheophyta</taxon>
        <taxon>Spermatophyta</taxon>
        <taxon>Magnoliopsida</taxon>
        <taxon>eudicotyledons</taxon>
        <taxon>Gunneridae</taxon>
        <taxon>Pentapetalae</taxon>
        <taxon>asterids</taxon>
        <taxon>lamiids</taxon>
        <taxon>Lamiales</taxon>
        <taxon>Scrophulariaceae</taxon>
        <taxon>Buddlejeae</taxon>
        <taxon>Buddleja</taxon>
    </lineage>
</organism>
<sequence>MVLSDIDDFLVWTTDDRLSHFCGYNTFTSKDQALDYFKTIVEPHPWFRVICIDNWAIGSISVTTDTGLGMCRGEIGCALGYKYWGKGIVTMAVKIVISIIFDEMPELKRIEALVYVENKGSQRVLEKVGFQREFVLRKYVHLKGKFLDIVMYSVLSSDPCT</sequence>
<gene>
    <name evidence="2" type="ORF">BUALT_Bualt14G0094800</name>
</gene>
<dbReference type="PANTHER" id="PTHR46067">
    <property type="entry name" value="ACYL-COA N-ACYLTRANSFERASES (NAT) SUPERFAMILY PROTEIN"/>
    <property type="match status" value="1"/>
</dbReference>
<dbReference type="SUPFAM" id="SSF55729">
    <property type="entry name" value="Acyl-CoA N-acyltransferases (Nat)"/>
    <property type="match status" value="1"/>
</dbReference>
<keyword evidence="3" id="KW-1185">Reference proteome</keyword>
<reference evidence="2" key="1">
    <citation type="submission" date="2019-10" db="EMBL/GenBank/DDBJ databases">
        <authorList>
            <person name="Zhang R."/>
            <person name="Pan Y."/>
            <person name="Wang J."/>
            <person name="Ma R."/>
            <person name="Yu S."/>
        </authorList>
    </citation>
    <scope>NUCLEOTIDE SEQUENCE</scope>
    <source>
        <strain evidence="2">LA-IB0</strain>
        <tissue evidence="2">Leaf</tissue>
    </source>
</reference>
<evidence type="ECO:0000259" key="1">
    <source>
        <dbReference type="PROSITE" id="PS51186"/>
    </source>
</evidence>
<dbReference type="AlphaFoldDB" id="A0AAV6WJG7"/>
<dbReference type="Gene3D" id="3.40.630.30">
    <property type="match status" value="1"/>
</dbReference>
<accession>A0AAV6WJG7</accession>
<dbReference type="PROSITE" id="PS51186">
    <property type="entry name" value="GNAT"/>
    <property type="match status" value="1"/>
</dbReference>
<dbReference type="EMBL" id="WHWC01000014">
    <property type="protein sequence ID" value="KAG8370224.1"/>
    <property type="molecule type" value="Genomic_DNA"/>
</dbReference>
<proteinExistence type="predicted"/>
<dbReference type="InterPro" id="IPR000182">
    <property type="entry name" value="GNAT_dom"/>
</dbReference>
<dbReference type="Proteomes" id="UP000826271">
    <property type="component" value="Unassembled WGS sequence"/>
</dbReference>
<dbReference type="InterPro" id="IPR016181">
    <property type="entry name" value="Acyl_CoA_acyltransferase"/>
</dbReference>